<gene>
    <name evidence="2" type="ORF">NT26_3882</name>
</gene>
<feature type="compositionally biased region" description="Basic and acidic residues" evidence="1">
    <location>
        <begin position="79"/>
        <end position="91"/>
    </location>
</feature>
<keyword evidence="3" id="KW-1185">Reference proteome</keyword>
<accession>L0NL25</accession>
<protein>
    <submittedName>
        <fullName evidence="2">Uncharacterized protein</fullName>
    </submittedName>
</protein>
<evidence type="ECO:0000256" key="1">
    <source>
        <dbReference type="SAM" id="MobiDB-lite"/>
    </source>
</evidence>
<dbReference type="EMBL" id="FO082820">
    <property type="protein sequence ID" value="CCF21604.1"/>
    <property type="molecule type" value="Genomic_DNA"/>
</dbReference>
<evidence type="ECO:0000313" key="3">
    <source>
        <dbReference type="Proteomes" id="UP000010792"/>
    </source>
</evidence>
<sequence length="91" mass="10198">MSPPIVALAALQRAARLAKANLFENNAGTRTVSVCVAHPFSRELHAQPHKHDGIRPPGKPCPGRMLHDVRHNGSYPRRNQQDLHRFLRHGD</sequence>
<name>L0NL25_9HYPH</name>
<dbReference type="Proteomes" id="UP000010792">
    <property type="component" value="Chromosome"/>
</dbReference>
<organism evidence="2 3">
    <name type="scientific">Pseudorhizobium banfieldiae</name>
    <dbReference type="NCBI Taxonomy" id="1125847"/>
    <lineage>
        <taxon>Bacteria</taxon>
        <taxon>Pseudomonadati</taxon>
        <taxon>Pseudomonadota</taxon>
        <taxon>Alphaproteobacteria</taxon>
        <taxon>Hyphomicrobiales</taxon>
        <taxon>Rhizobiaceae</taxon>
        <taxon>Rhizobium/Agrobacterium group</taxon>
        <taxon>Pseudorhizobium</taxon>
    </lineage>
</organism>
<evidence type="ECO:0000313" key="2">
    <source>
        <dbReference type="EMBL" id="CCF21604.1"/>
    </source>
</evidence>
<dbReference type="STRING" id="1125847.NT26_3882"/>
<reference evidence="2 3" key="1">
    <citation type="journal article" date="2013" name="Genome Biol. Evol.">
        <title>Life in an arsenic-containing gold mine: genome and physiology of the autotrophic arsenite-oxidizing bacterium rhizobium sp. NT-26.</title>
        <authorList>
            <person name="Andres J."/>
            <person name="Arsene-Ploetze F."/>
            <person name="Barbe V."/>
            <person name="Brochier-Armanet C."/>
            <person name="Cleiss-Arnold J."/>
            <person name="Coppee J.Y."/>
            <person name="Dillies M.A."/>
            <person name="Geist"/>
            <person name="L"/>
            <person name="Joublin A."/>
            <person name="Koechler S."/>
            <person name="Lassalle F."/>
            <person name="Marchal M."/>
            <person name="Medigue C."/>
            <person name="Muller D."/>
            <person name="Nesme X."/>
            <person name="Plewniak F."/>
            <person name="Proux C."/>
            <person name="Ramirez-Bahena M.H."/>
            <person name="Schenowitz C."/>
            <person name="Sismeiro O."/>
            <person name="Vallenet D."/>
            <person name="Santini J.M."/>
            <person name="Bertin P.N."/>
        </authorList>
    </citation>
    <scope>NUCLEOTIDE SEQUENCE [LARGE SCALE GENOMIC DNA]</scope>
    <source>
        <strain evidence="2 3">NT-26</strain>
    </source>
</reference>
<dbReference type="AlphaFoldDB" id="L0NL25"/>
<dbReference type="KEGG" id="rht:NT26_3882"/>
<feature type="region of interest" description="Disordered" evidence="1">
    <location>
        <begin position="70"/>
        <end position="91"/>
    </location>
</feature>
<proteinExistence type="predicted"/>